<gene>
    <name evidence="2" type="ORF">CSB93_0538</name>
</gene>
<keyword evidence="3" id="KW-1185">Reference proteome</keyword>
<evidence type="ECO:0000313" key="2">
    <source>
        <dbReference type="EMBL" id="AVK06346.1"/>
    </source>
</evidence>
<evidence type="ECO:0000313" key="3">
    <source>
        <dbReference type="Proteomes" id="UP000238390"/>
    </source>
</evidence>
<organism evidence="2 3">
    <name type="scientific">Pseudomonas paraeruginosa</name>
    <dbReference type="NCBI Taxonomy" id="2994495"/>
    <lineage>
        <taxon>Bacteria</taxon>
        <taxon>Pseudomonadati</taxon>
        <taxon>Pseudomonadota</taxon>
        <taxon>Gammaproteobacteria</taxon>
        <taxon>Pseudomonadales</taxon>
        <taxon>Pseudomonadaceae</taxon>
        <taxon>Pseudomonas</taxon>
    </lineage>
</organism>
<protein>
    <submittedName>
        <fullName evidence="2">Uncharacterized protein</fullName>
    </submittedName>
</protein>
<name>A0A2R3IWQ0_9PSED</name>
<dbReference type="EMBL" id="CP027169">
    <property type="protein sequence ID" value="AVK06346.1"/>
    <property type="molecule type" value="Genomic_DNA"/>
</dbReference>
<feature type="compositionally biased region" description="Low complexity" evidence="1">
    <location>
        <begin position="46"/>
        <end position="56"/>
    </location>
</feature>
<reference evidence="2 3" key="1">
    <citation type="submission" date="2018-02" db="EMBL/GenBank/DDBJ databases">
        <title>FDA/CDC Antimicrobial Resistant Isolate Bank Genome Sequencing.</title>
        <authorList>
            <person name="Benahmed F.H."/>
            <person name="Lutgring J.D."/>
            <person name="Yoo B."/>
            <person name="Machado M."/>
            <person name="Brown A."/>
            <person name="McAllister G."/>
            <person name="Perry A."/>
            <person name="Halpin A.L."/>
            <person name="Vavikolanu K."/>
            <person name="Ott S."/>
            <person name="Zhao X."/>
            <person name="Tallon L.J."/>
            <person name="Sadzewicz L."/>
            <person name="Aluvathingal J."/>
            <person name="Nadendla S."/>
            <person name="Voskania-kordi A."/>
            <person name="Simonyan V."/>
            <person name="Patel J."/>
            <person name="Shawar R.M."/>
        </authorList>
    </citation>
    <scope>NUCLEOTIDE SEQUENCE [LARGE SCALE GENOMIC DNA]</scope>
    <source>
        <strain evidence="2 3">AR_0356</strain>
    </source>
</reference>
<feature type="region of interest" description="Disordered" evidence="1">
    <location>
        <begin position="44"/>
        <end position="63"/>
    </location>
</feature>
<proteinExistence type="predicted"/>
<sequence>MIVGRTWHAGPPGLVARRTRRQGRHGADILFPTRVAAVRARRNRTLARSGSTGSGTIRSQPLV</sequence>
<accession>A0A2R3IWQ0</accession>
<evidence type="ECO:0000256" key="1">
    <source>
        <dbReference type="SAM" id="MobiDB-lite"/>
    </source>
</evidence>
<dbReference type="AlphaFoldDB" id="A0A2R3IWQ0"/>
<dbReference type="Proteomes" id="UP000238390">
    <property type="component" value="Chromosome"/>
</dbReference>